<dbReference type="Proteomes" id="UP001152622">
    <property type="component" value="Chromosome 19"/>
</dbReference>
<gene>
    <name evidence="2" type="ORF">SKAU_G00381640</name>
</gene>
<sequence length="82" mass="9074">MHNGRRNVTDSHRKLGSFSERRLQCGLSAEPVSPLYVPGATHGRENPRGEPSSLSVRQEPGHIGLPRWRNVSLSLISEAHLP</sequence>
<evidence type="ECO:0000256" key="1">
    <source>
        <dbReference type="SAM" id="MobiDB-lite"/>
    </source>
</evidence>
<organism evidence="2 3">
    <name type="scientific">Synaphobranchus kaupii</name>
    <name type="common">Kaup's arrowtooth eel</name>
    <dbReference type="NCBI Taxonomy" id="118154"/>
    <lineage>
        <taxon>Eukaryota</taxon>
        <taxon>Metazoa</taxon>
        <taxon>Chordata</taxon>
        <taxon>Craniata</taxon>
        <taxon>Vertebrata</taxon>
        <taxon>Euteleostomi</taxon>
        <taxon>Actinopterygii</taxon>
        <taxon>Neopterygii</taxon>
        <taxon>Teleostei</taxon>
        <taxon>Anguilliformes</taxon>
        <taxon>Synaphobranchidae</taxon>
        <taxon>Synaphobranchus</taxon>
    </lineage>
</organism>
<protein>
    <submittedName>
        <fullName evidence="2">Uncharacterized protein</fullName>
    </submittedName>
</protein>
<evidence type="ECO:0000313" key="3">
    <source>
        <dbReference type="Proteomes" id="UP001152622"/>
    </source>
</evidence>
<accession>A0A9Q1IER5</accession>
<evidence type="ECO:0000313" key="2">
    <source>
        <dbReference type="EMBL" id="KAJ8336944.1"/>
    </source>
</evidence>
<dbReference type="AlphaFoldDB" id="A0A9Q1IER5"/>
<keyword evidence="3" id="KW-1185">Reference proteome</keyword>
<reference evidence="2" key="1">
    <citation type="journal article" date="2023" name="Science">
        <title>Genome structures resolve the early diversification of teleost fishes.</title>
        <authorList>
            <person name="Parey E."/>
            <person name="Louis A."/>
            <person name="Montfort J."/>
            <person name="Bouchez O."/>
            <person name="Roques C."/>
            <person name="Iampietro C."/>
            <person name="Lluch J."/>
            <person name="Castinel A."/>
            <person name="Donnadieu C."/>
            <person name="Desvignes T."/>
            <person name="Floi Bucao C."/>
            <person name="Jouanno E."/>
            <person name="Wen M."/>
            <person name="Mejri S."/>
            <person name="Dirks R."/>
            <person name="Jansen H."/>
            <person name="Henkel C."/>
            <person name="Chen W.J."/>
            <person name="Zahm M."/>
            <person name="Cabau C."/>
            <person name="Klopp C."/>
            <person name="Thompson A.W."/>
            <person name="Robinson-Rechavi M."/>
            <person name="Braasch I."/>
            <person name="Lecointre G."/>
            <person name="Bobe J."/>
            <person name="Postlethwait J.H."/>
            <person name="Berthelot C."/>
            <person name="Roest Crollius H."/>
            <person name="Guiguen Y."/>
        </authorList>
    </citation>
    <scope>NUCLEOTIDE SEQUENCE</scope>
    <source>
        <strain evidence="2">WJC10195</strain>
    </source>
</reference>
<feature type="region of interest" description="Disordered" evidence="1">
    <location>
        <begin position="29"/>
        <end position="61"/>
    </location>
</feature>
<comment type="caution">
    <text evidence="2">The sequence shown here is derived from an EMBL/GenBank/DDBJ whole genome shotgun (WGS) entry which is preliminary data.</text>
</comment>
<proteinExistence type="predicted"/>
<dbReference type="EMBL" id="JAINUF010000019">
    <property type="protein sequence ID" value="KAJ8336944.1"/>
    <property type="molecule type" value="Genomic_DNA"/>
</dbReference>
<name>A0A9Q1IER5_SYNKA</name>